<comment type="caution">
    <text evidence="1">The sequence shown here is derived from an EMBL/GenBank/DDBJ whole genome shotgun (WGS) entry which is preliminary data.</text>
</comment>
<proteinExistence type="predicted"/>
<accession>A0A1B8QSQ1</accession>
<name>A0A1B8QSQ1_MORNO</name>
<organism evidence="1 2">
    <name type="scientific">Moraxella nonliquefaciens</name>
    <dbReference type="NCBI Taxonomy" id="478"/>
    <lineage>
        <taxon>Bacteria</taxon>
        <taxon>Pseudomonadati</taxon>
        <taxon>Pseudomonadota</taxon>
        <taxon>Gammaproteobacteria</taxon>
        <taxon>Moraxellales</taxon>
        <taxon>Moraxellaceae</taxon>
        <taxon>Moraxella</taxon>
    </lineage>
</organism>
<dbReference type="EMBL" id="LXTW01000002">
    <property type="protein sequence ID" value="OBX87848.1"/>
    <property type="molecule type" value="Genomic_DNA"/>
</dbReference>
<dbReference type="Proteomes" id="UP000092575">
    <property type="component" value="Unassembled WGS sequence"/>
</dbReference>
<evidence type="ECO:0000313" key="1">
    <source>
        <dbReference type="EMBL" id="OBX87848.1"/>
    </source>
</evidence>
<protein>
    <submittedName>
        <fullName evidence="1">Uncharacterized protein</fullName>
    </submittedName>
</protein>
<reference evidence="1 2" key="1">
    <citation type="submission" date="2016-05" db="EMBL/GenBank/DDBJ databases">
        <title>Draft genome sequence of Moraxella nonliquefaciens CCUG 348T.</title>
        <authorList>
            <person name="Salva-Serra F."/>
            <person name="Engstrom-Jakobsson H."/>
            <person name="Thorell K."/>
            <person name="Gonzales-Siles L."/>
            <person name="Karlsson R."/>
            <person name="Boulund F."/>
            <person name="Engstrand L."/>
            <person name="Kristiansson E."/>
            <person name="Moore E."/>
        </authorList>
    </citation>
    <scope>NUCLEOTIDE SEQUENCE [LARGE SCALE GENOMIC DNA]</scope>
    <source>
        <strain evidence="1 2">CCUG 348</strain>
    </source>
</reference>
<gene>
    <name evidence="1" type="ORF">A7456_07335</name>
</gene>
<sequence length="121" mass="14073">MKLNAIQDYVAIDRNKPKAKLAHKANNAYRISDFAWAYIKHLLSQYYSPEQINGRLKVLGWTDVPSIETIYQHIYANKAQDGTSHHNLRSQKIYRKRGYRVMIGVGKLPIVKTLVIKPHER</sequence>
<dbReference type="AlphaFoldDB" id="A0A1B8QSQ1"/>
<evidence type="ECO:0000313" key="2">
    <source>
        <dbReference type="Proteomes" id="UP000092575"/>
    </source>
</evidence>